<reference evidence="3 4" key="1">
    <citation type="submission" date="2013-03" db="EMBL/GenBank/DDBJ databases">
        <authorList>
            <person name="Le V."/>
        </authorList>
    </citation>
    <scope>NUCLEOTIDE SEQUENCE [LARGE SCALE GENOMIC DNA]</scope>
    <source>
        <strain evidence="3 4">BiD32</strain>
    </source>
</reference>
<comment type="caution">
    <text evidence="3">The sequence shown here is derived from an EMBL/GenBank/DDBJ whole genome shotgun (WGS) entry which is preliminary data.</text>
</comment>
<reference evidence="4" key="2">
    <citation type="submission" date="2013-04" db="EMBL/GenBank/DDBJ databases">
        <title>Bisphenol A degrading Sphingobium sp. strain BiD32.</title>
        <authorList>
            <person name="Nielsen J.L."/>
            <person name="Zhou N.A."/>
            <person name="Kjeldal H."/>
        </authorList>
    </citation>
    <scope>NUCLEOTIDE SEQUENCE [LARGE SCALE GENOMIC DNA]</scope>
    <source>
        <strain evidence="4">BiD32</strain>
    </source>
</reference>
<dbReference type="NCBIfam" id="NF041492">
    <property type="entry name" value="MobF"/>
    <property type="match status" value="1"/>
</dbReference>
<dbReference type="Gene3D" id="3.40.50.300">
    <property type="entry name" value="P-loop containing nucleotide triphosphate hydrolases"/>
    <property type="match status" value="2"/>
</dbReference>
<sequence>MHSIASVRSSSGAADYFASDNYYTPEENAEAGVWGGEGARALGLEGQVERDQFESILNGRLPDGETVGQVEGRRLGLDLTFSMPKSASILALVSGDRRILDAHLAAVKSTMSQLVEKQFAESRNYERSRSGEPQKTGNLVYALFAHDTSRALDPQGHIHAVVANLTRDPKGTWKALWNGEIWKNNTTIGQFYHAAFRAQLQKLGYETEAAGKHGSFEIKGVPAEVIKAFSTRANEIEAKIAETGATSLATKKQITLYTRDPKLAPEDRGALVEGWQQRAAALAFDGKDLVAEAKARAEVQARPTFRETATAAFGEIATRINAALRTPSPLAVSGAAALFMPAETIKAQHATASAIRHLSEREAAFSPQAILASALGFQIKGLEGGAVIQRIGELMRDGHLIPGKSDRLDGHFDLVTTPAALAMEQKILDTIDRGHGEGRVFMPPETAMARLQEAARELGQTRAGVDSWQLNEGQLAAGVAILSGGDRFLNIQGVAGAGKSTLLGALDKVLGDEGVKLVGLAFQNKMVADLRGRGGQGMSADQMREAGIEAYTIARFLSTYASAAAAGSGERFEAAKTALANTVIITDESSMVSSRDMLRLTTLAEQLGVAKAPFMGDRQQLSAIEQGKMFAVSQASGQATVRMDENIRQKNSPLLLAVAGLSNEGHAGLALELLAAHERVIEAGPDHVARAAELWLSLSPEKREVTAIFTAGRDDRAEINARVQAGLLKEGTLTGAGVALTTLQSANATREELRFASTYRVGQVLEARMDVREIGLRRGEYQVSEVRKDGKVVLERDGKRKAIDPGRINPDHRFDRLGLYEQRQIRIHDGETVFWRDKDAGRDIAKSTYATVLEARAEGIRVELADKRQLVLAPGDPMLRRLDLGYALNAHMAQGMTKPEAIEVISSAQRNLATQRTQNVLNTRATDDMVVVTNNLESLKQQLDRTPGNKTSALEVTGKVEVEPRHSNPIDSRQVPELRMSPELKAKLDAVLGPAPQTPVRQLPVPEKSLGLDL</sequence>
<organism evidence="3 4">
    <name type="scientific">Sphingobium indicum BiD32</name>
    <dbReference type="NCBI Taxonomy" id="1301087"/>
    <lineage>
        <taxon>Bacteria</taxon>
        <taxon>Pseudomonadati</taxon>
        <taxon>Pseudomonadota</taxon>
        <taxon>Alphaproteobacteria</taxon>
        <taxon>Sphingomonadales</taxon>
        <taxon>Sphingomonadaceae</taxon>
        <taxon>Sphingobium</taxon>
    </lineage>
</organism>
<dbReference type="InterPro" id="IPR027417">
    <property type="entry name" value="P-loop_NTPase"/>
</dbReference>
<gene>
    <name evidence="3" type="ORF">EBBID32_2880</name>
</gene>
<dbReference type="InterPro" id="IPR014059">
    <property type="entry name" value="TraI/TrwC_relax"/>
</dbReference>
<name>N1MJW9_9SPHN</name>
<dbReference type="OrthoDB" id="98563at2"/>
<feature type="domain" description="TrwC relaxase" evidence="2">
    <location>
        <begin position="12"/>
        <end position="281"/>
    </location>
</feature>
<dbReference type="SUPFAM" id="SSF52540">
    <property type="entry name" value="P-loop containing nucleoside triphosphate hydrolases"/>
    <property type="match status" value="2"/>
</dbReference>
<feature type="region of interest" description="Disordered" evidence="1">
    <location>
        <begin position="992"/>
        <end position="1014"/>
    </location>
</feature>
<dbReference type="RefSeq" id="WP_006949439.1">
    <property type="nucleotide sequence ID" value="NZ_CAVK010000013.1"/>
</dbReference>
<keyword evidence="4" id="KW-1185">Reference proteome</keyword>
<evidence type="ECO:0000259" key="2">
    <source>
        <dbReference type="Pfam" id="PF08751"/>
    </source>
</evidence>
<accession>N1MJW9</accession>
<evidence type="ECO:0000313" key="3">
    <source>
        <dbReference type="EMBL" id="CCW15957.1"/>
    </source>
</evidence>
<dbReference type="SUPFAM" id="SSF55464">
    <property type="entry name" value="Origin of replication-binding domain, RBD-like"/>
    <property type="match status" value="1"/>
</dbReference>
<dbReference type="Pfam" id="PF08751">
    <property type="entry name" value="TrwC"/>
    <property type="match status" value="1"/>
</dbReference>
<proteinExistence type="predicted"/>
<dbReference type="Pfam" id="PF13604">
    <property type="entry name" value="AAA_30"/>
    <property type="match status" value="1"/>
</dbReference>
<dbReference type="AlphaFoldDB" id="N1MJW9"/>
<evidence type="ECO:0000313" key="4">
    <source>
        <dbReference type="Proteomes" id="UP000013201"/>
    </source>
</evidence>
<dbReference type="Gene3D" id="2.30.30.940">
    <property type="match status" value="1"/>
</dbReference>
<dbReference type="NCBIfam" id="TIGR02686">
    <property type="entry name" value="relax_trwC"/>
    <property type="match status" value="1"/>
</dbReference>
<evidence type="ECO:0000256" key="1">
    <source>
        <dbReference type="SAM" id="MobiDB-lite"/>
    </source>
</evidence>
<dbReference type="InterPro" id="IPR014862">
    <property type="entry name" value="TrwC"/>
</dbReference>
<dbReference type="Proteomes" id="UP000013201">
    <property type="component" value="Unassembled WGS sequence"/>
</dbReference>
<protein>
    <submittedName>
        <fullName evidence="3">IncW plasmid conjugative relaxase protein TrwC (TraI homolog)</fullName>
    </submittedName>
</protein>
<dbReference type="EMBL" id="CAVK010000013">
    <property type="protein sequence ID" value="CCW15957.1"/>
    <property type="molecule type" value="Genomic_DNA"/>
</dbReference>